<accession>A0ABP0LNE3</accession>
<reference evidence="1 2" key="1">
    <citation type="submission" date="2024-02" db="EMBL/GenBank/DDBJ databases">
        <authorList>
            <person name="Chen Y."/>
            <person name="Shah S."/>
            <person name="Dougan E. K."/>
            <person name="Thang M."/>
            <person name="Chan C."/>
        </authorList>
    </citation>
    <scope>NUCLEOTIDE SEQUENCE [LARGE SCALE GENOMIC DNA]</scope>
</reference>
<name>A0ABP0LNE3_9DINO</name>
<dbReference type="Proteomes" id="UP001642464">
    <property type="component" value="Unassembled WGS sequence"/>
</dbReference>
<gene>
    <name evidence="1" type="ORF">SCF082_LOCUS23627</name>
</gene>
<comment type="caution">
    <text evidence="1">The sequence shown here is derived from an EMBL/GenBank/DDBJ whole genome shotgun (WGS) entry which is preliminary data.</text>
</comment>
<organism evidence="1 2">
    <name type="scientific">Durusdinium trenchii</name>
    <dbReference type="NCBI Taxonomy" id="1381693"/>
    <lineage>
        <taxon>Eukaryota</taxon>
        <taxon>Sar</taxon>
        <taxon>Alveolata</taxon>
        <taxon>Dinophyceae</taxon>
        <taxon>Suessiales</taxon>
        <taxon>Symbiodiniaceae</taxon>
        <taxon>Durusdinium</taxon>
    </lineage>
</organism>
<evidence type="ECO:0000313" key="2">
    <source>
        <dbReference type="Proteomes" id="UP001642464"/>
    </source>
</evidence>
<proteinExistence type="predicted"/>
<protein>
    <submittedName>
        <fullName evidence="1">Uncharacterized protein</fullName>
    </submittedName>
</protein>
<evidence type="ECO:0000313" key="1">
    <source>
        <dbReference type="EMBL" id="CAK9040724.1"/>
    </source>
</evidence>
<sequence length="132" mass="14005">MPPRVAEAQASKDEDGKERPAIEVIDAQAIQETAARTVRGAQQIFGNLTGWVREAQSAVADSLSGLAEEGGPGPLAAILRRGERNHEAGGNVSPTASKRKEASINDAAQYFVEYKGLDPALVEELQGPTRKP</sequence>
<keyword evidence="2" id="KW-1185">Reference proteome</keyword>
<dbReference type="EMBL" id="CAXAMM010017247">
    <property type="protein sequence ID" value="CAK9040724.1"/>
    <property type="molecule type" value="Genomic_DNA"/>
</dbReference>